<evidence type="ECO:0000313" key="2">
    <source>
        <dbReference type="EMBL" id="GHI84091.1"/>
    </source>
</evidence>
<dbReference type="GeneID" id="96802176"/>
<proteinExistence type="predicted"/>
<comment type="caution">
    <text evidence="2">The sequence shown here is derived from an EMBL/GenBank/DDBJ whole genome shotgun (WGS) entry which is preliminary data.</text>
</comment>
<organism evidence="2 3">
    <name type="scientific">Streptomyces xanthophaeus</name>
    <dbReference type="NCBI Taxonomy" id="67385"/>
    <lineage>
        <taxon>Bacteria</taxon>
        <taxon>Bacillati</taxon>
        <taxon>Actinomycetota</taxon>
        <taxon>Actinomycetes</taxon>
        <taxon>Kitasatosporales</taxon>
        <taxon>Streptomycetaceae</taxon>
        <taxon>Streptomyces</taxon>
    </lineage>
</organism>
<dbReference type="EMBL" id="BNEE01000004">
    <property type="protein sequence ID" value="GHI84091.1"/>
    <property type="molecule type" value="Genomic_DNA"/>
</dbReference>
<keyword evidence="1" id="KW-1133">Transmembrane helix</keyword>
<dbReference type="Proteomes" id="UP000600026">
    <property type="component" value="Unassembled WGS sequence"/>
</dbReference>
<evidence type="ECO:0000313" key="3">
    <source>
        <dbReference type="Proteomes" id="UP000600026"/>
    </source>
</evidence>
<reference evidence="2" key="1">
    <citation type="submission" date="2020-09" db="EMBL/GenBank/DDBJ databases">
        <title>Whole genome shotgun sequence of Streptomyces xanthophaeus NBRC 12829.</title>
        <authorList>
            <person name="Komaki H."/>
            <person name="Tamura T."/>
        </authorList>
    </citation>
    <scope>NUCLEOTIDE SEQUENCE</scope>
    <source>
        <strain evidence="2">NBRC 12829</strain>
    </source>
</reference>
<dbReference type="OrthoDB" id="4529884at2"/>
<evidence type="ECO:0000256" key="1">
    <source>
        <dbReference type="SAM" id="Phobius"/>
    </source>
</evidence>
<accession>A0A919GTH9</accession>
<feature type="transmembrane region" description="Helical" evidence="1">
    <location>
        <begin position="149"/>
        <end position="171"/>
    </location>
</feature>
<keyword evidence="1" id="KW-0812">Transmembrane</keyword>
<keyword evidence="1" id="KW-0472">Membrane</keyword>
<dbReference type="PANTHER" id="PTHR37305">
    <property type="entry name" value="INTEGRAL MEMBRANE PROTEIN-RELATED"/>
    <property type="match status" value="1"/>
</dbReference>
<protein>
    <submittedName>
        <fullName evidence="2">ABC transporter</fullName>
    </submittedName>
</protein>
<feature type="transmembrane region" description="Helical" evidence="1">
    <location>
        <begin position="223"/>
        <end position="244"/>
    </location>
</feature>
<dbReference type="AlphaFoldDB" id="A0A919GTH9"/>
<gene>
    <name evidence="2" type="ORF">Sxan_14550</name>
</gene>
<dbReference type="PANTHER" id="PTHR37305:SF1">
    <property type="entry name" value="MEMBRANE PROTEIN"/>
    <property type="match status" value="1"/>
</dbReference>
<feature type="transmembrane region" description="Helical" evidence="1">
    <location>
        <begin position="59"/>
        <end position="83"/>
    </location>
</feature>
<name>A0A919GTH9_9ACTN</name>
<keyword evidence="3" id="KW-1185">Reference proteome</keyword>
<feature type="transmembrane region" description="Helical" evidence="1">
    <location>
        <begin position="25"/>
        <end position="47"/>
    </location>
</feature>
<sequence length="249" mass="25776">MSSALPTLPVLHSEWIKIRSLRGTFGALISVLVATVGIQALTAAAIGQAEEGSMGEDPLLAAFYGLNFGQIAAIAFGASALSAEFHNGALRTSLTAVPDRTRFYLSKIAMVGGLALVAGQITGLLTFLAGQAFMGPYALELGDPGTLRAIVGSGLYLTVMALFSAGLTAVLRSGAAVLSLLIPFVLIVSFVVGEAVGGFGQYMPDRAGQMVMRIEPHGDLGPWTGLGVMALWAVVTVVAGWIAVRRRDA</sequence>
<dbReference type="RefSeq" id="WP_031142120.1">
    <property type="nucleotide sequence ID" value="NZ_BNEE01000004.1"/>
</dbReference>
<feature type="transmembrane region" description="Helical" evidence="1">
    <location>
        <begin position="104"/>
        <end position="129"/>
    </location>
</feature>
<feature type="transmembrane region" description="Helical" evidence="1">
    <location>
        <begin position="178"/>
        <end position="203"/>
    </location>
</feature>